<sequence>MDQFDNLSHLTRPQVEKLPRLNQPPRINTSYAVKCETQASVSASIEELGAVTWFKTPPLTAETIGMLRAVKLFAESHDQGAVSGLVPGIWTWFQLAIFSDQNATSPKRGRDEQELVVTSHSNKAGTTEFEWLEGATFDTRRKLVKGLDQPGNVIGVRLCARFRGWEIFAANGYLVLDIGEDNHTVPITPSPIDTEKSIPVRQCVQKWYKKSKTCHETGLQVSLFIRAMRAFQSLPPENQLSYYRIAAIHGEPSNVPWNMEKPVIALDDPKKNDLLEQAQGGWYCHHNDDLFPTWHRAYMMLFEDIAASERPDDGRSQNPRRRIRRMDHGRTSLAFAILGRASDPTLPEIASEKTIRVIKSWKRHGEPQMEILDNPMYRFQMPGGKPMGDVAYGNFRIQIKEPDPDDGPWEECIGTSRHSITDDDPERRWVQGESDAAKVNASLQGTGEKKHHRTLRDSVFRLLTKEYATKYVPFASTKYQPKNTEEEKASANDVKFFLNLEQVHNNIHTYVGGEKTQGGGGHMSAVPVAAFDPVFWLHHCNIDRIFHLWQTVKPRNWFRQKDEEVEFSPQRELIPFHASDDNKHR</sequence>
<dbReference type="EC" id="1.14.18.1" evidence="2"/>
<keyword evidence="3" id="KW-0479">Metal-binding</keyword>
<evidence type="ECO:0000259" key="8">
    <source>
        <dbReference type="PROSITE" id="PS00497"/>
    </source>
</evidence>
<feature type="domain" description="Tyrosinase copper-binding" evidence="9">
    <location>
        <begin position="532"/>
        <end position="543"/>
    </location>
</feature>
<evidence type="ECO:0000256" key="3">
    <source>
        <dbReference type="ARBA" id="ARBA00022723"/>
    </source>
</evidence>
<dbReference type="GO" id="GO:0042438">
    <property type="term" value="P:melanin biosynthetic process"/>
    <property type="evidence" value="ECO:0007669"/>
    <property type="project" value="UniProtKB-KW"/>
</dbReference>
<keyword evidence="11" id="KW-1185">Reference proteome</keyword>
<dbReference type="Pfam" id="PF00264">
    <property type="entry name" value="Tyrosinase"/>
    <property type="match status" value="1"/>
</dbReference>
<evidence type="ECO:0000256" key="2">
    <source>
        <dbReference type="ARBA" id="ARBA00011906"/>
    </source>
</evidence>
<proteinExistence type="inferred from homology"/>
<comment type="similarity">
    <text evidence="1">Belongs to the tyrosinase family.</text>
</comment>
<dbReference type="OrthoDB" id="1658288at2759"/>
<evidence type="ECO:0000256" key="5">
    <source>
        <dbReference type="ARBA" id="ARBA00023101"/>
    </source>
</evidence>
<evidence type="ECO:0000256" key="1">
    <source>
        <dbReference type="ARBA" id="ARBA00009928"/>
    </source>
</evidence>
<keyword evidence="4" id="KW-0186">Copper</keyword>
<dbReference type="GO" id="GO:0046872">
    <property type="term" value="F:metal ion binding"/>
    <property type="evidence" value="ECO:0007669"/>
    <property type="project" value="UniProtKB-KW"/>
</dbReference>
<dbReference type="AlphaFoldDB" id="A0A162K920"/>
<keyword evidence="5" id="KW-0470">Melanin biosynthesis</keyword>
<dbReference type="Proteomes" id="UP000076881">
    <property type="component" value="Unassembled WGS sequence"/>
</dbReference>
<dbReference type="PRINTS" id="PR00092">
    <property type="entry name" value="TYROSINASE"/>
</dbReference>
<evidence type="ECO:0000256" key="4">
    <source>
        <dbReference type="ARBA" id="ARBA00023008"/>
    </source>
</evidence>
<protein>
    <recommendedName>
        <fullName evidence="2">tyrosinase</fullName>
        <ecNumber evidence="2">1.14.18.1</ecNumber>
    </recommendedName>
</protein>
<dbReference type="InterPro" id="IPR008922">
    <property type="entry name" value="Di-copper_centre_dom_sf"/>
</dbReference>
<evidence type="ECO:0000256" key="6">
    <source>
        <dbReference type="ARBA" id="ARBA00048233"/>
    </source>
</evidence>
<evidence type="ECO:0000313" key="10">
    <source>
        <dbReference type="EMBL" id="OAA78693.1"/>
    </source>
</evidence>
<feature type="domain" description="Tyrosinase copper-binding" evidence="8">
    <location>
        <begin position="285"/>
        <end position="303"/>
    </location>
</feature>
<dbReference type="PROSITE" id="PS00497">
    <property type="entry name" value="TYROSINASE_1"/>
    <property type="match status" value="1"/>
</dbReference>
<dbReference type="STRING" id="1081108.A0A162K920"/>
<dbReference type="PANTHER" id="PTHR11474:SF76">
    <property type="entry name" value="SHKT DOMAIN-CONTAINING PROTEIN"/>
    <property type="match status" value="1"/>
</dbReference>
<reference evidence="10 11" key="1">
    <citation type="journal article" date="2016" name="Genome Biol. Evol.">
        <title>Divergent and convergent evolution of fungal pathogenicity.</title>
        <authorList>
            <person name="Shang Y."/>
            <person name="Xiao G."/>
            <person name="Zheng P."/>
            <person name="Cen K."/>
            <person name="Zhan S."/>
            <person name="Wang C."/>
        </authorList>
    </citation>
    <scope>NUCLEOTIDE SEQUENCE [LARGE SCALE GENOMIC DNA]</scope>
    <source>
        <strain evidence="10 11">RCEF 1005</strain>
    </source>
</reference>
<dbReference type="EMBL" id="AZHF01000003">
    <property type="protein sequence ID" value="OAA78693.1"/>
    <property type="molecule type" value="Genomic_DNA"/>
</dbReference>
<accession>A0A162K920</accession>
<dbReference type="SUPFAM" id="SSF48056">
    <property type="entry name" value="Di-copper centre-containing domain"/>
    <property type="match status" value="1"/>
</dbReference>
<dbReference type="GO" id="GO:0004503">
    <property type="term" value="F:tyrosinase activity"/>
    <property type="evidence" value="ECO:0007669"/>
    <property type="project" value="UniProtKB-EC"/>
</dbReference>
<comment type="caution">
    <text evidence="10">The sequence shown here is derived from an EMBL/GenBank/DDBJ whole genome shotgun (WGS) entry which is preliminary data.</text>
</comment>
<dbReference type="PROSITE" id="PS00498">
    <property type="entry name" value="TYROSINASE_2"/>
    <property type="match status" value="1"/>
</dbReference>
<evidence type="ECO:0000259" key="9">
    <source>
        <dbReference type="PROSITE" id="PS00498"/>
    </source>
</evidence>
<evidence type="ECO:0000313" key="11">
    <source>
        <dbReference type="Proteomes" id="UP000076881"/>
    </source>
</evidence>
<gene>
    <name evidence="10" type="ORF">LEL_05516</name>
</gene>
<name>A0A162K920_CORDF</name>
<dbReference type="Gene3D" id="1.10.1280.10">
    <property type="entry name" value="Di-copper center containing domain from catechol oxidase"/>
    <property type="match status" value="1"/>
</dbReference>
<dbReference type="PANTHER" id="PTHR11474">
    <property type="entry name" value="TYROSINASE FAMILY MEMBER"/>
    <property type="match status" value="1"/>
</dbReference>
<comment type="catalytic activity">
    <reaction evidence="6">
        <text>2 L-dopa + O2 = 2 L-dopaquinone + 2 H2O</text>
        <dbReference type="Rhea" id="RHEA:34287"/>
        <dbReference type="ChEBI" id="CHEBI:15377"/>
        <dbReference type="ChEBI" id="CHEBI:15379"/>
        <dbReference type="ChEBI" id="CHEBI:57504"/>
        <dbReference type="ChEBI" id="CHEBI:57924"/>
        <dbReference type="EC" id="1.14.18.1"/>
    </reaction>
</comment>
<organism evidence="10 11">
    <name type="scientific">Akanthomyces lecanii RCEF 1005</name>
    <dbReference type="NCBI Taxonomy" id="1081108"/>
    <lineage>
        <taxon>Eukaryota</taxon>
        <taxon>Fungi</taxon>
        <taxon>Dikarya</taxon>
        <taxon>Ascomycota</taxon>
        <taxon>Pezizomycotina</taxon>
        <taxon>Sordariomycetes</taxon>
        <taxon>Hypocreomycetidae</taxon>
        <taxon>Hypocreales</taxon>
        <taxon>Cordycipitaceae</taxon>
        <taxon>Akanthomyces</taxon>
        <taxon>Cordyceps confragosa</taxon>
    </lineage>
</organism>
<evidence type="ECO:0000256" key="7">
    <source>
        <dbReference type="ARBA" id="ARBA00048881"/>
    </source>
</evidence>
<dbReference type="InterPro" id="IPR002227">
    <property type="entry name" value="Tyrosinase_Cu-bd"/>
</dbReference>
<dbReference type="InterPro" id="IPR050316">
    <property type="entry name" value="Tyrosinase/Hemocyanin"/>
</dbReference>
<comment type="catalytic activity">
    <reaction evidence="7">
        <text>L-tyrosine + O2 = L-dopaquinone + H2O</text>
        <dbReference type="Rhea" id="RHEA:18117"/>
        <dbReference type="ChEBI" id="CHEBI:15377"/>
        <dbReference type="ChEBI" id="CHEBI:15379"/>
        <dbReference type="ChEBI" id="CHEBI:57924"/>
        <dbReference type="ChEBI" id="CHEBI:58315"/>
        <dbReference type="EC" id="1.14.18.1"/>
    </reaction>
</comment>